<feature type="transmembrane region" description="Helical" evidence="1">
    <location>
        <begin position="196"/>
        <end position="213"/>
    </location>
</feature>
<evidence type="ECO:0000313" key="4">
    <source>
        <dbReference type="Proteomes" id="UP001501758"/>
    </source>
</evidence>
<feature type="transmembrane region" description="Helical" evidence="1">
    <location>
        <begin position="219"/>
        <end position="237"/>
    </location>
</feature>
<dbReference type="EMBL" id="BAAAGE010000001">
    <property type="protein sequence ID" value="GAA0715322.1"/>
    <property type="molecule type" value="Genomic_DNA"/>
</dbReference>
<keyword evidence="4" id="KW-1185">Reference proteome</keyword>
<comment type="caution">
    <text evidence="3">The sequence shown here is derived from an EMBL/GenBank/DDBJ whole genome shotgun (WGS) entry which is preliminary data.</text>
</comment>
<evidence type="ECO:0000256" key="1">
    <source>
        <dbReference type="SAM" id="Phobius"/>
    </source>
</evidence>
<dbReference type="InterPro" id="IPR000326">
    <property type="entry name" value="PAP2/HPO"/>
</dbReference>
<feature type="transmembrane region" description="Helical" evidence="1">
    <location>
        <begin position="35"/>
        <end position="53"/>
    </location>
</feature>
<evidence type="ECO:0000313" key="3">
    <source>
        <dbReference type="EMBL" id="GAA0715322.1"/>
    </source>
</evidence>
<dbReference type="Gene3D" id="1.20.144.10">
    <property type="entry name" value="Phosphatidic acid phosphatase type 2/haloperoxidase"/>
    <property type="match status" value="1"/>
</dbReference>
<dbReference type="SUPFAM" id="SSF48317">
    <property type="entry name" value="Acid phosphatase/Vanadium-dependent haloperoxidase"/>
    <property type="match status" value="1"/>
</dbReference>
<dbReference type="RefSeq" id="WP_343911008.1">
    <property type="nucleotide sequence ID" value="NZ_BAAAGE010000001.1"/>
</dbReference>
<dbReference type="Pfam" id="PF01569">
    <property type="entry name" value="PAP2"/>
    <property type="match status" value="1"/>
</dbReference>
<keyword evidence="1" id="KW-0812">Transmembrane</keyword>
<name>A0ABN1IJN7_9FLAO</name>
<feature type="domain" description="Phosphatidic acid phosphatase type 2/haloperoxidase" evidence="2">
    <location>
        <begin position="116"/>
        <end position="238"/>
    </location>
</feature>
<accession>A0ABN1IJN7</accession>
<dbReference type="PANTHER" id="PTHR14969:SF13">
    <property type="entry name" value="AT30094P"/>
    <property type="match status" value="1"/>
</dbReference>
<dbReference type="PANTHER" id="PTHR14969">
    <property type="entry name" value="SPHINGOSINE-1-PHOSPHATE PHOSPHOHYDROLASE"/>
    <property type="match status" value="1"/>
</dbReference>
<sequence length="267" mass="29416">MIVRTFTLILLTVFCTVNSYSQKDSPYETDLWVDGAWTTLGVAGSVYGFTLLVNKEGINEQELNDLSRDDIPSFDRWAAGNYSESINKVSDIPFYTSFATPFLFLLNGDTRGHAGQLSIMLVESMATTGALFTITAGLVNRPRPLVYSEEAPLSERLSKDSQRSFYSGHAAASATATFFAAKVFSDFFPDSKAKPFVWAGAAIIPAAVGYFRIQSGKHFLSDVILGYTIGALTGVLVPELHKKKNRNLKIMPSIGFGEQNLRISYRF</sequence>
<evidence type="ECO:0000259" key="2">
    <source>
        <dbReference type="SMART" id="SM00014"/>
    </source>
</evidence>
<dbReference type="InterPro" id="IPR036938">
    <property type="entry name" value="PAP2/HPO_sf"/>
</dbReference>
<reference evidence="3 4" key="1">
    <citation type="journal article" date="2019" name="Int. J. Syst. Evol. Microbiol.">
        <title>The Global Catalogue of Microorganisms (GCM) 10K type strain sequencing project: providing services to taxonomists for standard genome sequencing and annotation.</title>
        <authorList>
            <consortium name="The Broad Institute Genomics Platform"/>
            <consortium name="The Broad Institute Genome Sequencing Center for Infectious Disease"/>
            <person name="Wu L."/>
            <person name="Ma J."/>
        </authorList>
    </citation>
    <scope>NUCLEOTIDE SEQUENCE [LARGE SCALE GENOMIC DNA]</scope>
    <source>
        <strain evidence="3 4">JCM 15974</strain>
    </source>
</reference>
<dbReference type="Proteomes" id="UP001501758">
    <property type="component" value="Unassembled WGS sequence"/>
</dbReference>
<keyword evidence="1" id="KW-1133">Transmembrane helix</keyword>
<protein>
    <recommendedName>
        <fullName evidence="2">Phosphatidic acid phosphatase type 2/haloperoxidase domain-containing protein</fullName>
    </recommendedName>
</protein>
<organism evidence="3 4">
    <name type="scientific">Aquimarina litoralis</name>
    <dbReference type="NCBI Taxonomy" id="584605"/>
    <lineage>
        <taxon>Bacteria</taxon>
        <taxon>Pseudomonadati</taxon>
        <taxon>Bacteroidota</taxon>
        <taxon>Flavobacteriia</taxon>
        <taxon>Flavobacteriales</taxon>
        <taxon>Flavobacteriaceae</taxon>
        <taxon>Aquimarina</taxon>
    </lineage>
</organism>
<keyword evidence="1" id="KW-0472">Membrane</keyword>
<proteinExistence type="predicted"/>
<dbReference type="SMART" id="SM00014">
    <property type="entry name" value="acidPPc"/>
    <property type="match status" value="1"/>
</dbReference>
<gene>
    <name evidence="3" type="ORF">GCM10009430_09610</name>
</gene>